<dbReference type="RefSeq" id="WP_055054196.1">
    <property type="nucleotide sequence ID" value="NZ_CYZA01000027.1"/>
</dbReference>
<dbReference type="EMBL" id="CYZA01000027">
    <property type="protein sequence ID" value="CUO49830.1"/>
    <property type="molecule type" value="Genomic_DNA"/>
</dbReference>
<reference evidence="1 2" key="1">
    <citation type="submission" date="2015-09" db="EMBL/GenBank/DDBJ databases">
        <authorList>
            <consortium name="Pathogen Informatics"/>
        </authorList>
    </citation>
    <scope>NUCLEOTIDE SEQUENCE [LARGE SCALE GENOMIC DNA]</scope>
    <source>
        <strain evidence="1 2">2789STDY5608838</strain>
    </source>
</reference>
<gene>
    <name evidence="1" type="ORF">ERS852395_03220</name>
</gene>
<sequence length="257" mass="30275">MSSYQEWVRKIDINIDYYSAFIKSWIAFNSWYRSEYTERTDRGIIEKLKTENNRFKGYIETMLDENNNSDEAIIFKKNLKDLQAALVNAAIVTQERDGINQQISFSEIAINNPKRVAEGDYRVTHYKVQRTNEKISTLVHKKNDPTTIYFQFEQKKYDETELDVHADFLRLGIEQQGQCKAFYKEICPYVIESVLTRDKDNKVEFIAERSQVSRGIIEVLYLLRCSLMHGEVFPDNNAMEVYKYAYSILAAILKKMF</sequence>
<evidence type="ECO:0000313" key="1">
    <source>
        <dbReference type="EMBL" id="CUO49830.1"/>
    </source>
</evidence>
<protein>
    <submittedName>
        <fullName evidence="1">Uncharacterized protein</fullName>
    </submittedName>
</protein>
<dbReference type="Proteomes" id="UP000095447">
    <property type="component" value="Unassembled WGS sequence"/>
</dbReference>
<evidence type="ECO:0000313" key="2">
    <source>
        <dbReference type="Proteomes" id="UP000095447"/>
    </source>
</evidence>
<dbReference type="AlphaFoldDB" id="A0A174FMV9"/>
<organism evidence="1 2">
    <name type="scientific">Blautia obeum</name>
    <dbReference type="NCBI Taxonomy" id="40520"/>
    <lineage>
        <taxon>Bacteria</taxon>
        <taxon>Bacillati</taxon>
        <taxon>Bacillota</taxon>
        <taxon>Clostridia</taxon>
        <taxon>Lachnospirales</taxon>
        <taxon>Lachnospiraceae</taxon>
        <taxon>Blautia</taxon>
    </lineage>
</organism>
<accession>A0A174FMV9</accession>
<name>A0A174FMV9_9FIRM</name>
<proteinExistence type="predicted"/>